<gene>
    <name evidence="2" type="ORF">TRUGW13939_06198</name>
</gene>
<accession>A0A7H8QZF3</accession>
<protein>
    <submittedName>
        <fullName evidence="2">Uncharacterized protein</fullName>
    </submittedName>
</protein>
<dbReference type="AlphaFoldDB" id="A0A7H8QZF3"/>
<dbReference type="RefSeq" id="XP_035345246.1">
    <property type="nucleotide sequence ID" value="XM_035489353.1"/>
</dbReference>
<keyword evidence="3" id="KW-1185">Reference proteome</keyword>
<dbReference type="OrthoDB" id="3914029at2759"/>
<sequence>MSKSSFLNHDDPVPSYESLYSAQPRSALHQQLDQVRLDRVRDILSTHVDPLLEAQAASGLYKTVFLLIPSNVDSLQPNTSEQSSYSTPKEPEVLGFASTDVVHLVRLKGEEHTLQFWRQPAVVEELAVNLRMRLEQGGHRVEQDTNNASVSNPTPPVEPTPPTPVETKKSSGWFRSNKTKKESKSWLDPTIPSEAIVADHKLGWRGKHEEANQNKPLPRGSVRANVEWKEVCVRVENELGLYETRQGPGVCLSVEFGSR</sequence>
<dbReference type="GeneID" id="55993693"/>
<dbReference type="EMBL" id="CP055900">
    <property type="protein sequence ID" value="QKX59068.1"/>
    <property type="molecule type" value="Genomic_DNA"/>
</dbReference>
<evidence type="ECO:0000313" key="3">
    <source>
        <dbReference type="Proteomes" id="UP000509510"/>
    </source>
</evidence>
<proteinExistence type="predicted"/>
<dbReference type="KEGG" id="trg:TRUGW13939_06198"/>
<name>A0A7H8QZF3_TALRU</name>
<feature type="compositionally biased region" description="Pro residues" evidence="1">
    <location>
        <begin position="153"/>
        <end position="164"/>
    </location>
</feature>
<evidence type="ECO:0000313" key="2">
    <source>
        <dbReference type="EMBL" id="QKX59068.1"/>
    </source>
</evidence>
<reference evidence="3" key="1">
    <citation type="submission" date="2020-06" db="EMBL/GenBank/DDBJ databases">
        <title>A chromosome-scale genome assembly of Talaromyces rugulosus W13939.</title>
        <authorList>
            <person name="Wang B."/>
            <person name="Guo L."/>
            <person name="Ye K."/>
            <person name="Wang L."/>
        </authorList>
    </citation>
    <scope>NUCLEOTIDE SEQUENCE [LARGE SCALE GENOMIC DNA]</scope>
    <source>
        <strain evidence="3">W13939</strain>
    </source>
</reference>
<feature type="region of interest" description="Disordered" evidence="1">
    <location>
        <begin position="139"/>
        <end position="172"/>
    </location>
</feature>
<evidence type="ECO:0000256" key="1">
    <source>
        <dbReference type="SAM" id="MobiDB-lite"/>
    </source>
</evidence>
<dbReference type="Proteomes" id="UP000509510">
    <property type="component" value="Chromosome III"/>
</dbReference>
<organism evidence="2 3">
    <name type="scientific">Talaromyces rugulosus</name>
    <name type="common">Penicillium rugulosum</name>
    <dbReference type="NCBI Taxonomy" id="121627"/>
    <lineage>
        <taxon>Eukaryota</taxon>
        <taxon>Fungi</taxon>
        <taxon>Dikarya</taxon>
        <taxon>Ascomycota</taxon>
        <taxon>Pezizomycotina</taxon>
        <taxon>Eurotiomycetes</taxon>
        <taxon>Eurotiomycetidae</taxon>
        <taxon>Eurotiales</taxon>
        <taxon>Trichocomaceae</taxon>
        <taxon>Talaromyces</taxon>
        <taxon>Talaromyces sect. Islandici</taxon>
    </lineage>
</organism>